<accession>A0A809RTM5</accession>
<organism evidence="11 12">
    <name type="scientific">Candidatus Desulfobacillus denitrificans</name>
    <dbReference type="NCBI Taxonomy" id="2608985"/>
    <lineage>
        <taxon>Bacteria</taxon>
        <taxon>Pseudomonadati</taxon>
        <taxon>Pseudomonadota</taxon>
        <taxon>Betaproteobacteria</taxon>
        <taxon>Candidatus Desulfobacillus</taxon>
    </lineage>
</organism>
<dbReference type="AlphaFoldDB" id="A0A809RTM5"/>
<evidence type="ECO:0000256" key="3">
    <source>
        <dbReference type="ARBA" id="ARBA00022448"/>
    </source>
</evidence>
<dbReference type="GO" id="GO:0015774">
    <property type="term" value="P:polysaccharide transport"/>
    <property type="evidence" value="ECO:0007669"/>
    <property type="project" value="UniProtKB-KW"/>
</dbReference>
<feature type="domain" description="ABC-2 type transporter transmembrane" evidence="10">
    <location>
        <begin position="19"/>
        <end position="215"/>
    </location>
</feature>
<keyword evidence="7" id="KW-0762">Sugar transport</keyword>
<evidence type="ECO:0000313" key="12">
    <source>
        <dbReference type="Proteomes" id="UP000662914"/>
    </source>
</evidence>
<evidence type="ECO:0000256" key="1">
    <source>
        <dbReference type="ARBA" id="ARBA00004651"/>
    </source>
</evidence>
<dbReference type="GO" id="GO:0015920">
    <property type="term" value="P:lipopolysaccharide transport"/>
    <property type="evidence" value="ECO:0007669"/>
    <property type="project" value="TreeGrafter"/>
</dbReference>
<dbReference type="Pfam" id="PF01061">
    <property type="entry name" value="ABC2_membrane"/>
    <property type="match status" value="1"/>
</dbReference>
<evidence type="ECO:0000256" key="6">
    <source>
        <dbReference type="ARBA" id="ARBA00022989"/>
    </source>
</evidence>
<keyword evidence="8 9" id="KW-0472">Membrane</keyword>
<evidence type="ECO:0000256" key="8">
    <source>
        <dbReference type="ARBA" id="ARBA00023136"/>
    </source>
</evidence>
<feature type="transmembrane region" description="Helical" evidence="9">
    <location>
        <begin position="173"/>
        <end position="189"/>
    </location>
</feature>
<feature type="transmembrane region" description="Helical" evidence="9">
    <location>
        <begin position="109"/>
        <end position="131"/>
    </location>
</feature>
<feature type="transmembrane region" description="Helical" evidence="9">
    <location>
        <begin position="67"/>
        <end position="88"/>
    </location>
</feature>
<dbReference type="InterPro" id="IPR013525">
    <property type="entry name" value="ABC2_TM"/>
</dbReference>
<dbReference type="GO" id="GO:0005886">
    <property type="term" value="C:plasma membrane"/>
    <property type="evidence" value="ECO:0007669"/>
    <property type="project" value="UniProtKB-SubCell"/>
</dbReference>
<keyword evidence="4" id="KW-1003">Cell membrane</keyword>
<dbReference type="GO" id="GO:0140359">
    <property type="term" value="F:ABC-type transporter activity"/>
    <property type="evidence" value="ECO:0007669"/>
    <property type="project" value="InterPro"/>
</dbReference>
<dbReference type="PANTHER" id="PTHR30413:SF10">
    <property type="entry name" value="CAPSULE POLYSACCHARIDE EXPORT INNER-MEMBRANE PROTEIN CTRC"/>
    <property type="match status" value="1"/>
</dbReference>
<evidence type="ECO:0000259" key="10">
    <source>
        <dbReference type="Pfam" id="PF01061"/>
    </source>
</evidence>
<proteinExistence type="inferred from homology"/>
<evidence type="ECO:0000313" key="11">
    <source>
        <dbReference type="EMBL" id="BBO19556.1"/>
    </source>
</evidence>
<feature type="transmembrane region" description="Helical" evidence="9">
    <location>
        <begin position="34"/>
        <end position="55"/>
    </location>
</feature>
<dbReference type="EMBL" id="AP021857">
    <property type="protein sequence ID" value="BBO19556.1"/>
    <property type="molecule type" value="Genomic_DNA"/>
</dbReference>
<comment type="similarity">
    <text evidence="2">Belongs to the ABC-2 integral membrane protein family.</text>
</comment>
<keyword evidence="6 9" id="KW-1133">Transmembrane helix</keyword>
<name>A0A809RTM5_9PROT</name>
<dbReference type="PANTHER" id="PTHR30413">
    <property type="entry name" value="INNER MEMBRANE TRANSPORT PERMEASE"/>
    <property type="match status" value="1"/>
</dbReference>
<dbReference type="Proteomes" id="UP000662914">
    <property type="component" value="Chromosome"/>
</dbReference>
<gene>
    <name evidence="11" type="ORF">DSYM_02550</name>
</gene>
<keyword evidence="5 9" id="KW-0812">Transmembrane</keyword>
<dbReference type="KEGG" id="ddz:DSYM_02550"/>
<evidence type="ECO:0000256" key="2">
    <source>
        <dbReference type="ARBA" id="ARBA00007783"/>
    </source>
</evidence>
<evidence type="ECO:0000256" key="5">
    <source>
        <dbReference type="ARBA" id="ARBA00022692"/>
    </source>
</evidence>
<feature type="transmembrane region" description="Helical" evidence="9">
    <location>
        <begin position="137"/>
        <end position="161"/>
    </location>
</feature>
<feature type="transmembrane region" description="Helical" evidence="9">
    <location>
        <begin position="225"/>
        <end position="245"/>
    </location>
</feature>
<evidence type="ECO:0000256" key="9">
    <source>
        <dbReference type="SAM" id="Phobius"/>
    </source>
</evidence>
<evidence type="ECO:0000256" key="4">
    <source>
        <dbReference type="ARBA" id="ARBA00022475"/>
    </source>
</evidence>
<keyword evidence="3" id="KW-0813">Transport</keyword>
<protein>
    <submittedName>
        <fullName evidence="11">ABC transporter permease</fullName>
    </submittedName>
</protein>
<comment type="subcellular location">
    <subcellularLocation>
        <location evidence="1">Cell membrane</location>
        <topology evidence="1">Multi-pass membrane protein</topology>
    </subcellularLocation>
</comment>
<evidence type="ECO:0000256" key="7">
    <source>
        <dbReference type="ARBA" id="ARBA00023047"/>
    </source>
</evidence>
<keyword evidence="7" id="KW-0625">Polysaccharide transport</keyword>
<reference evidence="11" key="1">
    <citation type="journal article" name="DNA Res.">
        <title>The physiological potential of anammox bacteria as revealed by their core genome structure.</title>
        <authorList>
            <person name="Okubo T."/>
            <person name="Toyoda A."/>
            <person name="Fukuhara K."/>
            <person name="Uchiyama I."/>
            <person name="Harigaya Y."/>
            <person name="Kuroiwa M."/>
            <person name="Suzuki T."/>
            <person name="Murakami Y."/>
            <person name="Suwa Y."/>
            <person name="Takami H."/>
        </authorList>
    </citation>
    <scope>NUCLEOTIDE SEQUENCE</scope>
    <source>
        <strain evidence="11">317325-3</strain>
    </source>
</reference>
<sequence length="256" mass="28994">MVDQLTALYRSMPLMLYFAWGDTKARYRRSVLGPFWLVIGTAVGVVGLSFLWGGLLKVDRATLVPTLAIGIVVWQFIAGCVAESPSAFTRNAAVMRNLKIPYLIFPLQLMLRQLINFVHNLVVVVVVLIIFPPPLGATQILIIPGVLLLIGNLLWIIILFGMLGARFRDLEQTIAVLVPLMFFLTPVLYRPEQLGAMEKFAWLNPFTYMISLVRDPIQGFAPAPFVYLISAGMLLVGWWVTFWLYSRRHSRIPFWV</sequence>